<dbReference type="Proteomes" id="UP001595973">
    <property type="component" value="Unassembled WGS sequence"/>
</dbReference>
<gene>
    <name evidence="1" type="ORF">ACFO5X_03180</name>
</gene>
<protein>
    <submittedName>
        <fullName evidence="1">Peptidase C39 family protein</fullName>
    </submittedName>
</protein>
<sequence length="324" mass="35756">MTDKTNLQELLLDPHLCEDLPKGRPNAAHLHAVGFAGSGGIARALLRRRRTSEMLMLAEWTCQPHDRLALADRVQAFAKASDARLIRANEDQADAIDALGLIDTGRGYAQRWIGDAIRSQHQTGRFIQTTGFTCGPVSIAMALGESVTRMQEMTLWREATTVIGLTGPGGCDPYGLALAAARQGLKPEIFFDSEGPILLDRADTEAKRDLMRFVQTGFKEEADRSLPVHRRALSAEELTAAVRSGAQVVLLIDQCHTHDHHAPHWILVHAELDGVFLINDPWAEPEDDETVCDVDCMPVRLERLIEMASYGNPAYRAALVLHSR</sequence>
<dbReference type="RefSeq" id="WP_380715777.1">
    <property type="nucleotide sequence ID" value="NZ_JBHSGI010000002.1"/>
</dbReference>
<proteinExistence type="predicted"/>
<evidence type="ECO:0000313" key="2">
    <source>
        <dbReference type="Proteomes" id="UP001595973"/>
    </source>
</evidence>
<dbReference type="EMBL" id="JBHSGI010000002">
    <property type="protein sequence ID" value="MFC4667547.1"/>
    <property type="molecule type" value="Genomic_DNA"/>
</dbReference>
<dbReference type="InterPro" id="IPR021770">
    <property type="entry name" value="DUF3335"/>
</dbReference>
<dbReference type="Pfam" id="PF11814">
    <property type="entry name" value="DUF3335"/>
    <property type="match status" value="1"/>
</dbReference>
<organism evidence="1 2">
    <name type="scientific">Seohaeicola nanhaiensis</name>
    <dbReference type="NCBI Taxonomy" id="1387282"/>
    <lineage>
        <taxon>Bacteria</taxon>
        <taxon>Pseudomonadati</taxon>
        <taxon>Pseudomonadota</taxon>
        <taxon>Alphaproteobacteria</taxon>
        <taxon>Rhodobacterales</taxon>
        <taxon>Roseobacteraceae</taxon>
        <taxon>Seohaeicola</taxon>
    </lineage>
</organism>
<accession>A0ABV9KBT6</accession>
<evidence type="ECO:0000313" key="1">
    <source>
        <dbReference type="EMBL" id="MFC4667547.1"/>
    </source>
</evidence>
<keyword evidence="2" id="KW-1185">Reference proteome</keyword>
<comment type="caution">
    <text evidence="1">The sequence shown here is derived from an EMBL/GenBank/DDBJ whole genome shotgun (WGS) entry which is preliminary data.</text>
</comment>
<name>A0ABV9KBT6_9RHOB</name>
<reference evidence="2" key="1">
    <citation type="journal article" date="2019" name="Int. J. Syst. Evol. Microbiol.">
        <title>The Global Catalogue of Microorganisms (GCM) 10K type strain sequencing project: providing services to taxonomists for standard genome sequencing and annotation.</title>
        <authorList>
            <consortium name="The Broad Institute Genomics Platform"/>
            <consortium name="The Broad Institute Genome Sequencing Center for Infectious Disease"/>
            <person name="Wu L."/>
            <person name="Ma J."/>
        </authorList>
    </citation>
    <scope>NUCLEOTIDE SEQUENCE [LARGE SCALE GENOMIC DNA]</scope>
    <source>
        <strain evidence="2">CGMCC 4.7283</strain>
    </source>
</reference>